<name>A0A0U1ZW81_9CAUD</name>
<reference evidence="2 3" key="1">
    <citation type="journal article" date="2016" name="Virus Genes">
        <title>Genomic analysis of Staphylococcus phage Stau2 isolated from medical specimen.</title>
        <authorList>
            <person name="Hsieh S.E."/>
            <person name="Tseng Y.H."/>
            <person name="Lo H.H."/>
            <person name="Chen S.T."/>
            <person name="Wu C.N."/>
        </authorList>
    </citation>
    <scope>NUCLEOTIDE SEQUENCE [LARGE SCALE GENOMIC DNA]</scope>
</reference>
<keyword evidence="1" id="KW-0812">Transmembrane</keyword>
<dbReference type="KEGG" id="vg:28802218"/>
<evidence type="ECO:0000256" key="1">
    <source>
        <dbReference type="SAM" id="Phobius"/>
    </source>
</evidence>
<evidence type="ECO:0000313" key="3">
    <source>
        <dbReference type="Proteomes" id="UP000207597"/>
    </source>
</evidence>
<evidence type="ECO:0000313" key="2">
    <source>
        <dbReference type="EMBL" id="AKA61256.1"/>
    </source>
</evidence>
<protein>
    <submittedName>
        <fullName evidence="2">Uncharacterized protein</fullName>
    </submittedName>
</protein>
<feature type="transmembrane region" description="Helical" evidence="1">
    <location>
        <begin position="6"/>
        <end position="30"/>
    </location>
</feature>
<gene>
    <name evidence="2" type="ORF">Stau2_5</name>
</gene>
<organism evidence="2 3">
    <name type="scientific">Staphylococcus phage Stau2</name>
    <dbReference type="NCBI Taxonomy" id="1200862"/>
    <lineage>
        <taxon>Viruses</taxon>
        <taxon>Duplodnaviria</taxon>
        <taxon>Heunggongvirae</taxon>
        <taxon>Uroviricota</taxon>
        <taxon>Caudoviricetes</taxon>
        <taxon>Herelleviridae</taxon>
        <taxon>Twortvirinae</taxon>
        <taxon>Silviavirus</taxon>
        <taxon>Silviavirus stau2</taxon>
    </lineage>
</organism>
<keyword evidence="1" id="KW-1133">Transmembrane helix</keyword>
<accession>A0A0U1ZW81</accession>
<keyword evidence="3" id="KW-1185">Reference proteome</keyword>
<dbReference type="EMBL" id="KP881332">
    <property type="protein sequence ID" value="AKA61256.1"/>
    <property type="molecule type" value="Genomic_DNA"/>
</dbReference>
<dbReference type="RefSeq" id="YP_009275762.1">
    <property type="nucleotide sequence ID" value="NC_030933.1"/>
</dbReference>
<feature type="transmembrane region" description="Helical" evidence="1">
    <location>
        <begin position="42"/>
        <end position="60"/>
    </location>
</feature>
<dbReference type="GeneID" id="28802218"/>
<proteinExistence type="predicted"/>
<sequence length="87" mass="9916">MVILAGIIAIPLFIFYFYFLFSLSKSLAYVVVLKECKNIMKYIGYLVVVYILSCFSLWLISTGGWWLLILLNIILISATAITIITQN</sequence>
<dbReference type="Proteomes" id="UP000207597">
    <property type="component" value="Segment"/>
</dbReference>
<feature type="transmembrane region" description="Helical" evidence="1">
    <location>
        <begin position="66"/>
        <end position="85"/>
    </location>
</feature>
<keyword evidence="1" id="KW-0472">Membrane</keyword>